<dbReference type="OrthoDB" id="3235126at2"/>
<proteinExistence type="predicted"/>
<feature type="compositionally biased region" description="Pro residues" evidence="1">
    <location>
        <begin position="345"/>
        <end position="363"/>
    </location>
</feature>
<dbReference type="Pfam" id="PF08757">
    <property type="entry name" value="CotH"/>
    <property type="match status" value="1"/>
</dbReference>
<dbReference type="PANTHER" id="PTHR40050:SF1">
    <property type="entry name" value="INNER SPORE COAT PROTEIN H"/>
    <property type="match status" value="1"/>
</dbReference>
<evidence type="ECO:0000313" key="4">
    <source>
        <dbReference type="Proteomes" id="UP000075320"/>
    </source>
</evidence>
<dbReference type="InterPro" id="IPR014867">
    <property type="entry name" value="Spore_coat_CotH_CotH2/3/7"/>
</dbReference>
<dbReference type="Proteomes" id="UP000075320">
    <property type="component" value="Unassembled WGS sequence"/>
</dbReference>
<evidence type="ECO:0000256" key="2">
    <source>
        <dbReference type="SAM" id="SignalP"/>
    </source>
</evidence>
<evidence type="ECO:0008006" key="5">
    <source>
        <dbReference type="Google" id="ProtNLM"/>
    </source>
</evidence>
<feature type="region of interest" description="Disordered" evidence="1">
    <location>
        <begin position="68"/>
        <end position="87"/>
    </location>
</feature>
<evidence type="ECO:0000313" key="3">
    <source>
        <dbReference type="EMBL" id="KYG66491.1"/>
    </source>
</evidence>
<dbReference type="EMBL" id="LUKE01000001">
    <property type="protein sequence ID" value="KYG66491.1"/>
    <property type="molecule type" value="Genomic_DNA"/>
</dbReference>
<accession>A0A150WPQ9</accession>
<organism evidence="3 4">
    <name type="scientific">Bdellovibrio bacteriovorus</name>
    <dbReference type="NCBI Taxonomy" id="959"/>
    <lineage>
        <taxon>Bacteria</taxon>
        <taxon>Pseudomonadati</taxon>
        <taxon>Bdellovibrionota</taxon>
        <taxon>Bdellovibrionia</taxon>
        <taxon>Bdellovibrionales</taxon>
        <taxon>Pseudobdellovibrionaceae</taxon>
        <taxon>Bdellovibrio</taxon>
    </lineage>
</organism>
<keyword evidence="2" id="KW-0732">Signal</keyword>
<keyword evidence="4" id="KW-1185">Reference proteome</keyword>
<sequence>MSKSVVTLSFLIFAFLMSPAFVSASVEAWAIAKPEYDIVFPDDQIVDFKIIIQPQDWEAMQDNMRKLYGEPGKPLPRPNPGDKPVAPGFSKEKPMWVNAKIEFNGQTWNNVAVRYKGNSSLMFPWMRGSHKLPFKIDFSKFEKKRKFYGFTELSLSNNFADNTLMREPLAYRLLSDMGLPASHTALYRMTVDYGNGAKDYGIYTSIEVTNDTVVGNFFGEDKGNIYEGDGRGVTLAKGVTIDQIKTAFQKENNKKENDFSDIIGLYNTLHSPDRLARPTAWRADLESRFEVKEFLKWLAMSAVLEHWDTYGNMTHNFYLYNKDGKLHWISWDHNLILGAGFGAPPNNPPKDPPPMPNPAPPPGGGGKPPGSYFKISVTFDRAEVKDKWPLIRFILDDAVYGQEYKNQLKDMKSRYFNAAKIEMDLRHRAKTIKTTVAPGDQNDFEKSVDDLVKKIFEREQKLSEHIQKI</sequence>
<feature type="region of interest" description="Disordered" evidence="1">
    <location>
        <begin position="342"/>
        <end position="370"/>
    </location>
</feature>
<dbReference type="AlphaFoldDB" id="A0A150WPQ9"/>
<feature type="chain" id="PRO_5007573115" description="Spore coat protein CotH" evidence="2">
    <location>
        <begin position="25"/>
        <end position="469"/>
    </location>
</feature>
<name>A0A150WPQ9_BDEBC</name>
<gene>
    <name evidence="3" type="ORF">AZI86_05440</name>
</gene>
<dbReference type="PANTHER" id="PTHR40050">
    <property type="entry name" value="INNER SPORE COAT PROTEIN H"/>
    <property type="match status" value="1"/>
</dbReference>
<feature type="signal peptide" evidence="2">
    <location>
        <begin position="1"/>
        <end position="24"/>
    </location>
</feature>
<protein>
    <recommendedName>
        <fullName evidence="5">Spore coat protein CotH</fullName>
    </recommendedName>
</protein>
<evidence type="ECO:0000256" key="1">
    <source>
        <dbReference type="SAM" id="MobiDB-lite"/>
    </source>
</evidence>
<comment type="caution">
    <text evidence="3">The sequence shown here is derived from an EMBL/GenBank/DDBJ whole genome shotgun (WGS) entry which is preliminary data.</text>
</comment>
<reference evidence="3 4" key="1">
    <citation type="submission" date="2016-03" db="EMBL/GenBank/DDBJ databases">
        <authorList>
            <person name="Ploux O."/>
        </authorList>
    </citation>
    <scope>NUCLEOTIDE SEQUENCE [LARGE SCALE GENOMIC DNA]</scope>
    <source>
        <strain evidence="3 4">R0</strain>
    </source>
</reference>
<dbReference type="RefSeq" id="WP_061834055.1">
    <property type="nucleotide sequence ID" value="NZ_LUKE01000001.1"/>
</dbReference>